<evidence type="ECO:0000259" key="2">
    <source>
        <dbReference type="PROSITE" id="PS50943"/>
    </source>
</evidence>
<protein>
    <submittedName>
        <fullName evidence="3">Transcriptional regulator</fullName>
    </submittedName>
</protein>
<dbReference type="STRING" id="1776384.GCA_900086585_01632"/>
<keyword evidence="1" id="KW-0238">DNA-binding</keyword>
<dbReference type="Pfam" id="PF12844">
    <property type="entry name" value="HTH_19"/>
    <property type="match status" value="1"/>
</dbReference>
<name>A0A415DZ61_9FIRM</name>
<dbReference type="InterPro" id="IPR050807">
    <property type="entry name" value="TransReg_Diox_bact_type"/>
</dbReference>
<accession>A0A415DZ61</accession>
<dbReference type="Proteomes" id="UP000284841">
    <property type="component" value="Unassembled WGS sequence"/>
</dbReference>
<gene>
    <name evidence="3" type="ORF">DW099_14850</name>
</gene>
<dbReference type="RefSeq" id="WP_067536314.1">
    <property type="nucleotide sequence ID" value="NZ_AP025567.1"/>
</dbReference>
<proteinExistence type="predicted"/>
<dbReference type="PANTHER" id="PTHR46797">
    <property type="entry name" value="HTH-TYPE TRANSCRIPTIONAL REGULATOR"/>
    <property type="match status" value="1"/>
</dbReference>
<dbReference type="SMART" id="SM00530">
    <property type="entry name" value="HTH_XRE"/>
    <property type="match status" value="1"/>
</dbReference>
<dbReference type="CDD" id="cd00093">
    <property type="entry name" value="HTH_XRE"/>
    <property type="match status" value="1"/>
</dbReference>
<organism evidence="3 4">
    <name type="scientific">Emergencia timonensis</name>
    <dbReference type="NCBI Taxonomy" id="1776384"/>
    <lineage>
        <taxon>Bacteria</taxon>
        <taxon>Bacillati</taxon>
        <taxon>Bacillota</taxon>
        <taxon>Clostridia</taxon>
        <taxon>Peptostreptococcales</taxon>
        <taxon>Anaerovoracaceae</taxon>
        <taxon>Emergencia</taxon>
    </lineage>
</organism>
<dbReference type="SUPFAM" id="SSF47413">
    <property type="entry name" value="lambda repressor-like DNA-binding domains"/>
    <property type="match status" value="1"/>
</dbReference>
<dbReference type="GO" id="GO:0005829">
    <property type="term" value="C:cytosol"/>
    <property type="evidence" value="ECO:0007669"/>
    <property type="project" value="TreeGrafter"/>
</dbReference>
<dbReference type="PROSITE" id="PS50943">
    <property type="entry name" value="HTH_CROC1"/>
    <property type="match status" value="1"/>
</dbReference>
<dbReference type="GO" id="GO:0003677">
    <property type="term" value="F:DNA binding"/>
    <property type="evidence" value="ECO:0007669"/>
    <property type="project" value="UniProtKB-KW"/>
</dbReference>
<dbReference type="GO" id="GO:0003700">
    <property type="term" value="F:DNA-binding transcription factor activity"/>
    <property type="evidence" value="ECO:0007669"/>
    <property type="project" value="TreeGrafter"/>
</dbReference>
<sequence length="123" mass="14496">MKCDYELKHLDYIEMGRRIRKQREFLNLTREELAGQLEVSSKFIADIEYGEKGVSIKKLYLLTQVLDVSADYILAGEENVLVEGTEKRRIKENILEPLKQCNVQQLRCLEQIVRFYVEALKEK</sequence>
<dbReference type="GeneID" id="83004010"/>
<dbReference type="InterPro" id="IPR010982">
    <property type="entry name" value="Lambda_DNA-bd_dom_sf"/>
</dbReference>
<dbReference type="PANTHER" id="PTHR46797:SF1">
    <property type="entry name" value="METHYLPHOSPHONATE SYNTHASE"/>
    <property type="match status" value="1"/>
</dbReference>
<reference evidence="3 4" key="1">
    <citation type="submission" date="2018-08" db="EMBL/GenBank/DDBJ databases">
        <title>A genome reference for cultivated species of the human gut microbiota.</title>
        <authorList>
            <person name="Zou Y."/>
            <person name="Xue W."/>
            <person name="Luo G."/>
        </authorList>
    </citation>
    <scope>NUCLEOTIDE SEQUENCE [LARGE SCALE GENOMIC DNA]</scope>
    <source>
        <strain evidence="3 4">AM07-24</strain>
    </source>
</reference>
<dbReference type="AlphaFoldDB" id="A0A415DZ61"/>
<comment type="caution">
    <text evidence="3">The sequence shown here is derived from an EMBL/GenBank/DDBJ whole genome shotgun (WGS) entry which is preliminary data.</text>
</comment>
<keyword evidence="4" id="KW-1185">Reference proteome</keyword>
<dbReference type="OrthoDB" id="2941482at2"/>
<evidence type="ECO:0000313" key="3">
    <source>
        <dbReference type="EMBL" id="RHJ86113.1"/>
    </source>
</evidence>
<evidence type="ECO:0000313" key="4">
    <source>
        <dbReference type="Proteomes" id="UP000284841"/>
    </source>
</evidence>
<evidence type="ECO:0000256" key="1">
    <source>
        <dbReference type="ARBA" id="ARBA00023125"/>
    </source>
</evidence>
<dbReference type="EMBL" id="QRMS01000004">
    <property type="protein sequence ID" value="RHJ86113.1"/>
    <property type="molecule type" value="Genomic_DNA"/>
</dbReference>
<dbReference type="InterPro" id="IPR001387">
    <property type="entry name" value="Cro/C1-type_HTH"/>
</dbReference>
<feature type="domain" description="HTH cro/C1-type" evidence="2">
    <location>
        <begin position="19"/>
        <end position="73"/>
    </location>
</feature>
<dbReference type="Gene3D" id="1.10.260.40">
    <property type="entry name" value="lambda repressor-like DNA-binding domains"/>
    <property type="match status" value="1"/>
</dbReference>